<dbReference type="RefSeq" id="WP_083481301.1">
    <property type="nucleotide sequence ID" value="NZ_CP044328.1"/>
</dbReference>
<name>A0ABX6EG20_9HYPH</name>
<dbReference type="InterPro" id="IPR011739">
    <property type="entry name" value="GTA_rcc01693"/>
</dbReference>
<dbReference type="Proteomes" id="UP000424673">
    <property type="component" value="Chromosome"/>
</dbReference>
<dbReference type="InterPro" id="IPR019056">
    <property type="entry name" value="Phage_TAC_6"/>
</dbReference>
<keyword evidence="2" id="KW-1185">Reference proteome</keyword>
<reference evidence="1 2" key="2">
    <citation type="journal article" date="2021" name="AMB Express">
        <title>Isolation and characterisation of Methylocystis spp. for poly-3-hydroxybutyrate production using waste methane feedstocks.</title>
        <authorList>
            <person name="Rumah B.L."/>
            <person name="Stead C.E."/>
            <person name="Claxton Stevens B.H."/>
            <person name="Minton N.P."/>
            <person name="Grosse-Honebrink A."/>
            <person name="Zhang Y."/>
        </authorList>
    </citation>
    <scope>NUCLEOTIDE SEQUENCE [LARGE SCALE GENOMIC DNA]</scope>
    <source>
        <strain evidence="1 2">BRCS1</strain>
    </source>
</reference>
<proteinExistence type="predicted"/>
<accession>A0ABX6EG20</accession>
<sequence length="57" mass="6301">MAFGLGVLRLPSRDFWLMTPRELFRAVEGVYGVAPGAPSRAALEEMMRQFPDSQGST</sequence>
<dbReference type="Pfam" id="PF09550">
    <property type="entry name" value="Phage_TAC_6"/>
    <property type="match status" value="1"/>
</dbReference>
<protein>
    <submittedName>
        <fullName evidence="1">Phage tail assembly chaperone</fullName>
    </submittedName>
</protein>
<evidence type="ECO:0000313" key="1">
    <source>
        <dbReference type="EMBL" id="QGM93559.1"/>
    </source>
</evidence>
<gene>
    <name evidence="1" type="ORF">F7D13_05710</name>
</gene>
<evidence type="ECO:0000313" key="2">
    <source>
        <dbReference type="Proteomes" id="UP000424673"/>
    </source>
</evidence>
<dbReference type="EMBL" id="CP044328">
    <property type="protein sequence ID" value="QGM93559.1"/>
    <property type="molecule type" value="Genomic_DNA"/>
</dbReference>
<dbReference type="NCBIfam" id="TIGR02216">
    <property type="entry name" value="phage_TIGR02216"/>
    <property type="match status" value="1"/>
</dbReference>
<reference evidence="2" key="1">
    <citation type="submission" date="2019-09" db="EMBL/GenBank/DDBJ databases">
        <title>Isolation and complete genome sequencing of Methylocystis species.</title>
        <authorList>
            <person name="Rumah B.L."/>
            <person name="Stead C.E."/>
            <person name="Stevens B.C."/>
            <person name="Minton N.P."/>
            <person name="Grosse-Honebrink A."/>
            <person name="Zhang Y."/>
        </authorList>
    </citation>
    <scope>NUCLEOTIDE SEQUENCE [LARGE SCALE GENOMIC DNA]</scope>
    <source>
        <strain evidence="2">BRCS1</strain>
    </source>
</reference>
<organism evidence="1 2">
    <name type="scientific">Methylocystis rosea</name>
    <dbReference type="NCBI Taxonomy" id="173366"/>
    <lineage>
        <taxon>Bacteria</taxon>
        <taxon>Pseudomonadati</taxon>
        <taxon>Pseudomonadota</taxon>
        <taxon>Alphaproteobacteria</taxon>
        <taxon>Hyphomicrobiales</taxon>
        <taxon>Methylocystaceae</taxon>
        <taxon>Methylocystis</taxon>
    </lineage>
</organism>